<protein>
    <submittedName>
        <fullName evidence="2">Uncharacterized protein</fullName>
    </submittedName>
</protein>
<evidence type="ECO:0000256" key="1">
    <source>
        <dbReference type="SAM" id="MobiDB-lite"/>
    </source>
</evidence>
<feature type="region of interest" description="Disordered" evidence="1">
    <location>
        <begin position="103"/>
        <end position="194"/>
    </location>
</feature>
<dbReference type="AlphaFoldDB" id="A0A8I3AB64"/>
<dbReference type="Proteomes" id="UP000683000">
    <property type="component" value="Unassembled WGS sequence"/>
</dbReference>
<evidence type="ECO:0000313" key="3">
    <source>
        <dbReference type="Proteomes" id="UP000683000"/>
    </source>
</evidence>
<dbReference type="OrthoDB" id="2685617at2759"/>
<feature type="compositionally biased region" description="Basic and acidic residues" evidence="1">
    <location>
        <begin position="159"/>
        <end position="175"/>
    </location>
</feature>
<sequence>MNSDTATIQYRLSLPHALHSVSPALSALHASRATALHPEISAVLHPTHCPKCGTYHFSGDHSSYLVGLSAKKKRKRAISPHAKVLRRRCHFCGFLIDILDHSPAQSSGDSSRIGTVPSTPKTGQGPPSSDIHRPTAGTVQTTTCTPTPRQPHPKPSHTSLRDMLSRDRQREDVAKSHKKRKEGHEGLAAFLKEL</sequence>
<feature type="compositionally biased region" description="Polar residues" evidence="1">
    <location>
        <begin position="103"/>
        <end position="127"/>
    </location>
</feature>
<evidence type="ECO:0000313" key="2">
    <source>
        <dbReference type="EMBL" id="KAG6378923.1"/>
    </source>
</evidence>
<feature type="compositionally biased region" description="Low complexity" evidence="1">
    <location>
        <begin position="134"/>
        <end position="147"/>
    </location>
</feature>
<keyword evidence="3" id="KW-1185">Reference proteome</keyword>
<proteinExistence type="predicted"/>
<reference evidence="2" key="1">
    <citation type="submission" date="2021-03" db="EMBL/GenBank/DDBJ databases">
        <title>Evolutionary innovations through gain and loss of genes in the ectomycorrhizal Boletales.</title>
        <authorList>
            <person name="Wu G."/>
            <person name="Miyauchi S."/>
            <person name="Morin E."/>
            <person name="Yang Z.-L."/>
            <person name="Xu J."/>
            <person name="Martin F.M."/>
        </authorList>
    </citation>
    <scope>NUCLEOTIDE SEQUENCE</scope>
    <source>
        <strain evidence="2">BR01</strain>
    </source>
</reference>
<dbReference type="EMBL" id="JAGFBS010000006">
    <property type="protein sequence ID" value="KAG6378923.1"/>
    <property type="molecule type" value="Genomic_DNA"/>
</dbReference>
<name>A0A8I3AB64_9AGAM</name>
<organism evidence="2 3">
    <name type="scientific">Boletus reticuloceps</name>
    <dbReference type="NCBI Taxonomy" id="495285"/>
    <lineage>
        <taxon>Eukaryota</taxon>
        <taxon>Fungi</taxon>
        <taxon>Dikarya</taxon>
        <taxon>Basidiomycota</taxon>
        <taxon>Agaricomycotina</taxon>
        <taxon>Agaricomycetes</taxon>
        <taxon>Agaricomycetidae</taxon>
        <taxon>Boletales</taxon>
        <taxon>Boletineae</taxon>
        <taxon>Boletaceae</taxon>
        <taxon>Boletoideae</taxon>
        <taxon>Boletus</taxon>
    </lineage>
</organism>
<comment type="caution">
    <text evidence="2">The sequence shown here is derived from an EMBL/GenBank/DDBJ whole genome shotgun (WGS) entry which is preliminary data.</text>
</comment>
<gene>
    <name evidence="2" type="ORF">JVT61DRAFT_13208</name>
</gene>
<accession>A0A8I3AB64</accession>